<protein>
    <recommendedName>
        <fullName evidence="3">Carboxymuconolactone decarboxylase-like domain-containing protein</fullName>
    </recommendedName>
</protein>
<keyword evidence="2" id="KW-1185">Reference proteome</keyword>
<dbReference type="Gene3D" id="1.20.1290.10">
    <property type="entry name" value="AhpD-like"/>
    <property type="match status" value="1"/>
</dbReference>
<evidence type="ECO:0008006" key="3">
    <source>
        <dbReference type="Google" id="ProtNLM"/>
    </source>
</evidence>
<name>A0A9E6Y0H7_9ACTN</name>
<accession>A0A9E6Y0H7</accession>
<evidence type="ECO:0000313" key="2">
    <source>
        <dbReference type="Proteomes" id="UP001162834"/>
    </source>
</evidence>
<proteinExistence type="predicted"/>
<dbReference type="RefSeq" id="WP_259311428.1">
    <property type="nucleotide sequence ID" value="NZ_CP087164.1"/>
</dbReference>
<dbReference type="EMBL" id="CP087164">
    <property type="protein sequence ID" value="UGS37372.1"/>
    <property type="molecule type" value="Genomic_DNA"/>
</dbReference>
<dbReference type="InterPro" id="IPR029032">
    <property type="entry name" value="AhpD-like"/>
</dbReference>
<dbReference type="PANTHER" id="PTHR34846:SF5">
    <property type="entry name" value="CARBOXYMUCONOLACTONE DECARBOXYLASE-LIKE DOMAIN-CONTAINING PROTEIN"/>
    <property type="match status" value="1"/>
</dbReference>
<organism evidence="1 2">
    <name type="scientific">Capillimicrobium parvum</name>
    <dbReference type="NCBI Taxonomy" id="2884022"/>
    <lineage>
        <taxon>Bacteria</taxon>
        <taxon>Bacillati</taxon>
        <taxon>Actinomycetota</taxon>
        <taxon>Thermoleophilia</taxon>
        <taxon>Solirubrobacterales</taxon>
        <taxon>Capillimicrobiaceae</taxon>
        <taxon>Capillimicrobium</taxon>
    </lineage>
</organism>
<dbReference type="Proteomes" id="UP001162834">
    <property type="component" value="Chromosome"/>
</dbReference>
<sequence>MSRLPLTAPDELDGYLRELHESVPDEDWSSRHVARAFAPAPELLEMYLTRFYYPWHTSSGDAEPFARLSARQKELVRLRIATLNGCRTCKAARLAVDSVDEAEAIGIDGYEGSDAYSPAEKAAVAFAERLALEHHDIDDRDIAALREHFDDAQILELMMMAGQYIGFGRMLAVLSLETTACPLPRS</sequence>
<gene>
    <name evidence="1" type="ORF">DSM104329_03787</name>
</gene>
<dbReference type="AlphaFoldDB" id="A0A9E6Y0H7"/>
<reference evidence="1" key="1">
    <citation type="journal article" date="2022" name="Int. J. Syst. Evol. Microbiol.">
        <title>Pseudomonas aegrilactucae sp. nov. and Pseudomonas morbosilactucae sp. nov., pathogens causing bacterial rot of lettuce in Japan.</title>
        <authorList>
            <person name="Sawada H."/>
            <person name="Fujikawa T."/>
            <person name="Satou M."/>
        </authorList>
    </citation>
    <scope>NUCLEOTIDE SEQUENCE</scope>
    <source>
        <strain evidence="1">0166_1</strain>
    </source>
</reference>
<dbReference type="SUPFAM" id="SSF69118">
    <property type="entry name" value="AhpD-like"/>
    <property type="match status" value="1"/>
</dbReference>
<dbReference type="PANTHER" id="PTHR34846">
    <property type="entry name" value="4-CARBOXYMUCONOLACTONE DECARBOXYLASE FAMILY PROTEIN (AFU_ORTHOLOGUE AFUA_6G11590)"/>
    <property type="match status" value="1"/>
</dbReference>
<evidence type="ECO:0000313" key="1">
    <source>
        <dbReference type="EMBL" id="UGS37372.1"/>
    </source>
</evidence>
<dbReference type="KEGG" id="sbae:DSM104329_03787"/>